<feature type="binding site" evidence="5">
    <location>
        <position position="274"/>
    </location>
    <ligand>
        <name>S-adenosyl-L-methionine</name>
        <dbReference type="ChEBI" id="CHEBI:59789"/>
    </ligand>
</feature>
<dbReference type="PROSITE" id="PS51686">
    <property type="entry name" value="SAM_MT_RSMB_NOP"/>
    <property type="match status" value="1"/>
</dbReference>
<dbReference type="Pfam" id="PF21153">
    <property type="entry name" value="NSUN5_N"/>
    <property type="match status" value="1"/>
</dbReference>
<dbReference type="InParanoid" id="A0A2J7PKK8"/>
<name>A0A2J7PKK8_9NEOP</name>
<organism evidence="8 9">
    <name type="scientific">Cryptotermes secundus</name>
    <dbReference type="NCBI Taxonomy" id="105785"/>
    <lineage>
        <taxon>Eukaryota</taxon>
        <taxon>Metazoa</taxon>
        <taxon>Ecdysozoa</taxon>
        <taxon>Arthropoda</taxon>
        <taxon>Hexapoda</taxon>
        <taxon>Insecta</taxon>
        <taxon>Pterygota</taxon>
        <taxon>Neoptera</taxon>
        <taxon>Polyneoptera</taxon>
        <taxon>Dictyoptera</taxon>
        <taxon>Blattodea</taxon>
        <taxon>Blattoidea</taxon>
        <taxon>Termitoidae</taxon>
        <taxon>Kalotermitidae</taxon>
        <taxon>Cryptotermitinae</taxon>
        <taxon>Cryptotermes</taxon>
    </lineage>
</organism>
<dbReference type="Pfam" id="PF01189">
    <property type="entry name" value="Methyltr_RsmB-F"/>
    <property type="match status" value="1"/>
</dbReference>
<protein>
    <submittedName>
        <fullName evidence="8">Putative 28S rRNA (Cytosine-C(5))-methyltransferase</fullName>
    </submittedName>
</protein>
<comment type="caution">
    <text evidence="5">Lacks conserved residue(s) required for the propagation of feature annotation.</text>
</comment>
<evidence type="ECO:0000259" key="7">
    <source>
        <dbReference type="PROSITE" id="PS51686"/>
    </source>
</evidence>
<evidence type="ECO:0000256" key="3">
    <source>
        <dbReference type="ARBA" id="ARBA00022691"/>
    </source>
</evidence>
<feature type="compositionally biased region" description="Basic and acidic residues" evidence="6">
    <location>
        <begin position="451"/>
        <end position="464"/>
    </location>
</feature>
<dbReference type="Proteomes" id="UP000235965">
    <property type="component" value="Unassembled WGS sequence"/>
</dbReference>
<reference evidence="8 9" key="1">
    <citation type="submission" date="2017-12" db="EMBL/GenBank/DDBJ databases">
        <title>Hemimetabolous genomes reveal molecular basis of termite eusociality.</title>
        <authorList>
            <person name="Harrison M.C."/>
            <person name="Jongepier E."/>
            <person name="Robertson H.M."/>
            <person name="Arning N."/>
            <person name="Bitard-Feildel T."/>
            <person name="Chao H."/>
            <person name="Childers C.P."/>
            <person name="Dinh H."/>
            <person name="Doddapaneni H."/>
            <person name="Dugan S."/>
            <person name="Gowin J."/>
            <person name="Greiner C."/>
            <person name="Han Y."/>
            <person name="Hu H."/>
            <person name="Hughes D.S.T."/>
            <person name="Huylmans A.-K."/>
            <person name="Kemena C."/>
            <person name="Kremer L.P.M."/>
            <person name="Lee S.L."/>
            <person name="Lopez-Ezquerra A."/>
            <person name="Mallet L."/>
            <person name="Monroy-Kuhn J.M."/>
            <person name="Moser A."/>
            <person name="Murali S.C."/>
            <person name="Muzny D.M."/>
            <person name="Otani S."/>
            <person name="Piulachs M.-D."/>
            <person name="Poelchau M."/>
            <person name="Qu J."/>
            <person name="Schaub F."/>
            <person name="Wada-Katsumata A."/>
            <person name="Worley K.C."/>
            <person name="Xie Q."/>
            <person name="Ylla G."/>
            <person name="Poulsen M."/>
            <person name="Gibbs R.A."/>
            <person name="Schal C."/>
            <person name="Richards S."/>
            <person name="Belles X."/>
            <person name="Korb J."/>
            <person name="Bornberg-Bauer E."/>
        </authorList>
    </citation>
    <scope>NUCLEOTIDE SEQUENCE [LARGE SCALE GENOMIC DNA]</scope>
    <source>
        <tissue evidence="8">Whole body</tissue>
    </source>
</reference>
<dbReference type="PANTHER" id="PTHR22807">
    <property type="entry name" value="NOP2 YEAST -RELATED NOL1/NOP2/FMU SUN DOMAIN-CONTAINING"/>
    <property type="match status" value="1"/>
</dbReference>
<dbReference type="InterPro" id="IPR023267">
    <property type="entry name" value="RCMT"/>
</dbReference>
<feature type="binding site" evidence="5">
    <location>
        <position position="319"/>
    </location>
    <ligand>
        <name>S-adenosyl-L-methionine</name>
        <dbReference type="ChEBI" id="CHEBI:59789"/>
    </ligand>
</feature>
<keyword evidence="9" id="KW-1185">Reference proteome</keyword>
<gene>
    <name evidence="8" type="ORF">B7P43_G06065</name>
</gene>
<keyword evidence="2 5" id="KW-0808">Transferase</keyword>
<evidence type="ECO:0000256" key="6">
    <source>
        <dbReference type="SAM" id="MobiDB-lite"/>
    </source>
</evidence>
<dbReference type="GO" id="GO:0003723">
    <property type="term" value="F:RNA binding"/>
    <property type="evidence" value="ECO:0007669"/>
    <property type="project" value="UniProtKB-UniRule"/>
</dbReference>
<dbReference type="PRINTS" id="PR02008">
    <property type="entry name" value="RCMTFAMILY"/>
</dbReference>
<dbReference type="InterPro" id="IPR029063">
    <property type="entry name" value="SAM-dependent_MTases_sf"/>
</dbReference>
<dbReference type="GO" id="GO:0008173">
    <property type="term" value="F:RNA methyltransferase activity"/>
    <property type="evidence" value="ECO:0007669"/>
    <property type="project" value="InterPro"/>
</dbReference>
<dbReference type="Gene3D" id="3.30.70.1170">
    <property type="entry name" value="Sun protein, domain 3"/>
    <property type="match status" value="1"/>
</dbReference>
<keyword evidence="1 5" id="KW-0489">Methyltransferase</keyword>
<dbReference type="Gene3D" id="3.40.50.150">
    <property type="entry name" value="Vaccinia Virus protein VP39"/>
    <property type="match status" value="1"/>
</dbReference>
<dbReference type="PANTHER" id="PTHR22807:SF4">
    <property type="entry name" value="28S RRNA (CYTOSINE-C(5))-METHYLTRANSFERASE"/>
    <property type="match status" value="1"/>
</dbReference>
<dbReference type="AlphaFoldDB" id="A0A2J7PKK8"/>
<dbReference type="InterPro" id="IPR048889">
    <property type="entry name" value="NSUN5_RCM1_N"/>
</dbReference>
<evidence type="ECO:0000256" key="2">
    <source>
        <dbReference type="ARBA" id="ARBA00022679"/>
    </source>
</evidence>
<dbReference type="EMBL" id="NEVH01024536">
    <property type="protein sequence ID" value="PNF16868.1"/>
    <property type="molecule type" value="Genomic_DNA"/>
</dbReference>
<dbReference type="InterPro" id="IPR049560">
    <property type="entry name" value="MeTrfase_RsmB-F_NOP2_cat"/>
</dbReference>
<feature type="binding site" evidence="5">
    <location>
        <position position="301"/>
    </location>
    <ligand>
        <name>S-adenosyl-L-methionine</name>
        <dbReference type="ChEBI" id="CHEBI:59789"/>
    </ligand>
</feature>
<evidence type="ECO:0000256" key="4">
    <source>
        <dbReference type="ARBA" id="ARBA00022884"/>
    </source>
</evidence>
<comment type="caution">
    <text evidence="8">The sequence shown here is derived from an EMBL/GenBank/DDBJ whole genome shotgun (WGS) entry which is preliminary data.</text>
</comment>
<dbReference type="InterPro" id="IPR001678">
    <property type="entry name" value="MeTrfase_RsmB-F_NOP2_dom"/>
</dbReference>
<dbReference type="STRING" id="105785.A0A2J7PKK8"/>
<comment type="similarity">
    <text evidence="5">Belongs to the class I-like SAM-binding methyltransferase superfamily. RsmB/NOP family.</text>
</comment>
<dbReference type="OrthoDB" id="435282at2759"/>
<dbReference type="GO" id="GO:0070475">
    <property type="term" value="P:rRNA base methylation"/>
    <property type="evidence" value="ECO:0007669"/>
    <property type="project" value="TreeGrafter"/>
</dbReference>
<dbReference type="SUPFAM" id="SSF53335">
    <property type="entry name" value="S-adenosyl-L-methionine-dependent methyltransferases"/>
    <property type="match status" value="1"/>
</dbReference>
<dbReference type="GO" id="GO:0005730">
    <property type="term" value="C:nucleolus"/>
    <property type="evidence" value="ECO:0007669"/>
    <property type="project" value="TreeGrafter"/>
</dbReference>
<dbReference type="InterPro" id="IPR049561">
    <property type="entry name" value="NSUN5_7_fdxn-like"/>
</dbReference>
<evidence type="ECO:0000313" key="9">
    <source>
        <dbReference type="Proteomes" id="UP000235965"/>
    </source>
</evidence>
<evidence type="ECO:0000256" key="1">
    <source>
        <dbReference type="ARBA" id="ARBA00022603"/>
    </source>
</evidence>
<keyword evidence="3 5" id="KW-0949">S-adenosyl-L-methionine</keyword>
<feature type="active site" description="Nucleophile" evidence="5">
    <location>
        <position position="373"/>
    </location>
</feature>
<evidence type="ECO:0000313" key="8">
    <source>
        <dbReference type="EMBL" id="PNF16868.1"/>
    </source>
</evidence>
<dbReference type="FunCoup" id="A0A2J7PKK8">
    <property type="interactions" value="1300"/>
</dbReference>
<proteinExistence type="inferred from homology"/>
<keyword evidence="4 5" id="KW-0694">RNA-binding</keyword>
<accession>A0A2J7PKK8</accession>
<feature type="region of interest" description="Disordered" evidence="6">
    <location>
        <begin position="451"/>
        <end position="476"/>
    </location>
</feature>
<evidence type="ECO:0000256" key="5">
    <source>
        <dbReference type="PROSITE-ProRule" id="PRU01023"/>
    </source>
</evidence>
<sequence length="476" mass="54529">MAGQQPTQVKLQHSVKVPQFYKTAANIAKRASEEHHSLKDLVFNANKHLNIQGLYALIIKTFHHEDTLERLIQKSKILKDRKADPWLIKILITELLFGKKSLSGDSKPVQAVLSHHDMFLAELKESEKAGTLKLDSYKERDSRPRYVRVNTLSLKVRAAMKMFSNEDWKQVCYDRKSEDYSSFLNRVTSLARDEFIQDLHIKELFIFPNKTEFYRHPLYIGGSIILQDKASCLASWLLKPSPGSITLDMCAAPGMKTTHLACLMKNKGTLYAVDSVRGRYETLCKQVEKHGATCVKTLCMDAFQLEAKHCPGVEYILVDPTCSGSGAVEQPIVKNREKFNASRLQSLTRLQSKLLRHALTRFPDVKRIVYSTCSLNIEENEMVVEDVLASVNTDASDPIFEVVDNKLKCKWIHHGSEDFEWGPRCIYTKPDIDLTNGFFIAVIDRVRSDEKNISRNEDEKEEQKHKKRKQLKESKI</sequence>
<dbReference type="Pfam" id="PF21148">
    <property type="entry name" value="NSUN5_fdxn-like"/>
    <property type="match status" value="1"/>
</dbReference>
<feature type="domain" description="SAM-dependent MTase RsmB/NOP-type" evidence="7">
    <location>
        <begin position="135"/>
        <end position="446"/>
    </location>
</feature>